<name>A0A0A9G002_ARUDO</name>
<reference evidence="1" key="1">
    <citation type="submission" date="2014-09" db="EMBL/GenBank/DDBJ databases">
        <authorList>
            <person name="Magalhaes I.L.F."/>
            <person name="Oliveira U."/>
            <person name="Santos F.R."/>
            <person name="Vidigal T.H.D.A."/>
            <person name="Brescovit A.D."/>
            <person name="Santos A.J."/>
        </authorList>
    </citation>
    <scope>NUCLEOTIDE SEQUENCE</scope>
    <source>
        <tissue evidence="1">Shoot tissue taken approximately 20 cm above the soil surface</tissue>
    </source>
</reference>
<dbReference type="AlphaFoldDB" id="A0A0A9G002"/>
<protein>
    <submittedName>
        <fullName evidence="1">Uncharacterized protein</fullName>
    </submittedName>
</protein>
<proteinExistence type="predicted"/>
<accession>A0A0A9G002</accession>
<dbReference type="EMBL" id="GBRH01183953">
    <property type="protein sequence ID" value="JAE13943.1"/>
    <property type="molecule type" value="Transcribed_RNA"/>
</dbReference>
<evidence type="ECO:0000313" key="1">
    <source>
        <dbReference type="EMBL" id="JAE13943.1"/>
    </source>
</evidence>
<reference evidence="1" key="2">
    <citation type="journal article" date="2015" name="Data Brief">
        <title>Shoot transcriptome of the giant reed, Arundo donax.</title>
        <authorList>
            <person name="Barrero R.A."/>
            <person name="Guerrero F.D."/>
            <person name="Moolhuijzen P."/>
            <person name="Goolsby J.A."/>
            <person name="Tidwell J."/>
            <person name="Bellgard S.E."/>
            <person name="Bellgard M.I."/>
        </authorList>
    </citation>
    <scope>NUCLEOTIDE SEQUENCE</scope>
    <source>
        <tissue evidence="1">Shoot tissue taken approximately 20 cm above the soil surface</tissue>
    </source>
</reference>
<organism evidence="1">
    <name type="scientific">Arundo donax</name>
    <name type="common">Giant reed</name>
    <name type="synonym">Donax arundinaceus</name>
    <dbReference type="NCBI Taxonomy" id="35708"/>
    <lineage>
        <taxon>Eukaryota</taxon>
        <taxon>Viridiplantae</taxon>
        <taxon>Streptophyta</taxon>
        <taxon>Embryophyta</taxon>
        <taxon>Tracheophyta</taxon>
        <taxon>Spermatophyta</taxon>
        <taxon>Magnoliopsida</taxon>
        <taxon>Liliopsida</taxon>
        <taxon>Poales</taxon>
        <taxon>Poaceae</taxon>
        <taxon>PACMAD clade</taxon>
        <taxon>Arundinoideae</taxon>
        <taxon>Arundineae</taxon>
        <taxon>Arundo</taxon>
    </lineage>
</organism>
<sequence>MPTMSRNTHNKKNEYEQEHFWNSCKYAFPCTSLVFTHCIGRCKSYIFQVQVIYFSSDENHVNSFVIRLW</sequence>